<dbReference type="PANTHER" id="PTHR47843:SF5">
    <property type="entry name" value="BTB_POZ DOMAIN PROTEIN"/>
    <property type="match status" value="1"/>
</dbReference>
<dbReference type="PANTHER" id="PTHR47843">
    <property type="entry name" value="BTB DOMAIN-CONTAINING PROTEIN-RELATED"/>
    <property type="match status" value="1"/>
</dbReference>
<dbReference type="OrthoDB" id="6359816at2759"/>
<dbReference type="RefSeq" id="XP_040791311.1">
    <property type="nucleotide sequence ID" value="XM_040938703.1"/>
</dbReference>
<evidence type="ECO:0000313" key="3">
    <source>
        <dbReference type="Proteomes" id="UP000800039"/>
    </source>
</evidence>
<keyword evidence="3" id="KW-1185">Reference proteome</keyword>
<protein>
    <recommendedName>
        <fullName evidence="1">BTB domain-containing protein</fullName>
    </recommendedName>
</protein>
<dbReference type="AlphaFoldDB" id="A0A9P4GLU8"/>
<comment type="caution">
    <text evidence="2">The sequence shown here is derived from an EMBL/GenBank/DDBJ whole genome shotgun (WGS) entry which is preliminary data.</text>
</comment>
<dbReference type="Proteomes" id="UP000800039">
    <property type="component" value="Unassembled WGS sequence"/>
</dbReference>
<dbReference type="Gene3D" id="3.30.710.10">
    <property type="entry name" value="Potassium Channel Kv1.1, Chain A"/>
    <property type="match status" value="1"/>
</dbReference>
<evidence type="ECO:0000259" key="1">
    <source>
        <dbReference type="PROSITE" id="PS50097"/>
    </source>
</evidence>
<dbReference type="GeneID" id="63855960"/>
<feature type="domain" description="BTB" evidence="1">
    <location>
        <begin position="24"/>
        <end position="92"/>
    </location>
</feature>
<dbReference type="CDD" id="cd18186">
    <property type="entry name" value="BTB_POZ_ZBTB_KLHL-like"/>
    <property type="match status" value="1"/>
</dbReference>
<proteinExistence type="predicted"/>
<dbReference type="Pfam" id="PF00651">
    <property type="entry name" value="BTB"/>
    <property type="match status" value="1"/>
</dbReference>
<name>A0A9P4GLU8_9PLEO</name>
<evidence type="ECO:0000313" key="2">
    <source>
        <dbReference type="EMBL" id="KAF1848748.1"/>
    </source>
</evidence>
<sequence>MNLFRQQRTCPPTILRAYKDGDFTDLTIICGIFTFHVHQVVVCSACDFFKKSIKFAVGKEAEEKRIDLPEDDPEMIRRLVAYLYLGDYDPCPALRVSSFSTIRQHESTSAAASAYHSRYRATGLEGSDQCACLAPNTKNINQPVLEPESKNKPADYSVVVKMPNCIEVANPLTIHATMYALADKYQVDGLGQVAKEKFESCLHHHANSGDFVAAVQLAYGATPDSNRGLRDAVVTAFLTHFKINVKENPGIEAKLDTIDELSFLLIKSWPMKTEQPKPVNPIFNPQASLFSSTPPTTRPVVRPATGPFFLGSVRPS</sequence>
<accession>A0A9P4GLU8</accession>
<dbReference type="EMBL" id="ML976615">
    <property type="protein sequence ID" value="KAF1848748.1"/>
    <property type="molecule type" value="Genomic_DNA"/>
</dbReference>
<organism evidence="2 3">
    <name type="scientific">Cucurbitaria berberidis CBS 394.84</name>
    <dbReference type="NCBI Taxonomy" id="1168544"/>
    <lineage>
        <taxon>Eukaryota</taxon>
        <taxon>Fungi</taxon>
        <taxon>Dikarya</taxon>
        <taxon>Ascomycota</taxon>
        <taxon>Pezizomycotina</taxon>
        <taxon>Dothideomycetes</taxon>
        <taxon>Pleosporomycetidae</taxon>
        <taxon>Pleosporales</taxon>
        <taxon>Pleosporineae</taxon>
        <taxon>Cucurbitariaceae</taxon>
        <taxon>Cucurbitaria</taxon>
    </lineage>
</organism>
<reference evidence="2" key="1">
    <citation type="submission" date="2020-01" db="EMBL/GenBank/DDBJ databases">
        <authorList>
            <consortium name="DOE Joint Genome Institute"/>
            <person name="Haridas S."/>
            <person name="Albert R."/>
            <person name="Binder M."/>
            <person name="Bloem J."/>
            <person name="Labutti K."/>
            <person name="Salamov A."/>
            <person name="Andreopoulos B."/>
            <person name="Baker S.E."/>
            <person name="Barry K."/>
            <person name="Bills G."/>
            <person name="Bluhm B.H."/>
            <person name="Cannon C."/>
            <person name="Castanera R."/>
            <person name="Culley D.E."/>
            <person name="Daum C."/>
            <person name="Ezra D."/>
            <person name="Gonzalez J.B."/>
            <person name="Henrissat B."/>
            <person name="Kuo A."/>
            <person name="Liang C."/>
            <person name="Lipzen A."/>
            <person name="Lutzoni F."/>
            <person name="Magnuson J."/>
            <person name="Mondo S."/>
            <person name="Nolan M."/>
            <person name="Ohm R."/>
            <person name="Pangilinan J."/>
            <person name="Park H.-J."/>
            <person name="Ramirez L."/>
            <person name="Alfaro M."/>
            <person name="Sun H."/>
            <person name="Tritt A."/>
            <person name="Yoshinaga Y."/>
            <person name="Zwiers L.-H."/>
            <person name="Turgeon B.G."/>
            <person name="Goodwin S.B."/>
            <person name="Spatafora J.W."/>
            <person name="Crous P.W."/>
            <person name="Grigoriev I.V."/>
        </authorList>
    </citation>
    <scope>NUCLEOTIDE SEQUENCE</scope>
    <source>
        <strain evidence="2">CBS 394.84</strain>
    </source>
</reference>
<dbReference type="SUPFAM" id="SSF54695">
    <property type="entry name" value="POZ domain"/>
    <property type="match status" value="1"/>
</dbReference>
<dbReference type="InterPro" id="IPR000210">
    <property type="entry name" value="BTB/POZ_dom"/>
</dbReference>
<dbReference type="PROSITE" id="PS50097">
    <property type="entry name" value="BTB"/>
    <property type="match status" value="1"/>
</dbReference>
<gene>
    <name evidence="2" type="ORF">K460DRAFT_80395</name>
</gene>
<dbReference type="InterPro" id="IPR011333">
    <property type="entry name" value="SKP1/BTB/POZ_sf"/>
</dbReference>